<name>A0A432VXT1_9GAMM</name>
<dbReference type="Pfam" id="PF11743">
    <property type="entry name" value="DUF3301"/>
    <property type="match status" value="1"/>
</dbReference>
<feature type="compositionally biased region" description="Low complexity" evidence="1">
    <location>
        <begin position="116"/>
        <end position="138"/>
    </location>
</feature>
<dbReference type="AlphaFoldDB" id="A0A432VXT1"/>
<evidence type="ECO:0000256" key="1">
    <source>
        <dbReference type="SAM" id="MobiDB-lite"/>
    </source>
</evidence>
<proteinExistence type="predicted"/>
<gene>
    <name evidence="3" type="ORF">CWE06_01245</name>
</gene>
<dbReference type="EMBL" id="PIPI01000001">
    <property type="protein sequence ID" value="RUO21513.1"/>
    <property type="molecule type" value="Genomic_DNA"/>
</dbReference>
<feature type="region of interest" description="Disordered" evidence="1">
    <location>
        <begin position="101"/>
        <end position="191"/>
    </location>
</feature>
<dbReference type="RefSeq" id="WP_126790493.1">
    <property type="nucleotide sequence ID" value="NZ_PIPI01000001.1"/>
</dbReference>
<sequence length="191" mass="21184">MSANLIDVLALLGLFLLGYLFWQWRLQEEHARRHAEQICAKNKVQFLDIARTAGKFALKPKLGWQAQFTFGFSSDSKSRYEGSITLINLFLQTSQLPPFRFHANPHDDDVEADSVTTSQQTPARAAPAPSAAPAATSPEQIAYRVRYGDPQPSVRSRASAHQIPAATHSSRPDDELPPVIDAVFPSDFPLQ</sequence>
<protein>
    <recommendedName>
        <fullName evidence="5">DUF3301 domain-containing protein</fullName>
    </recommendedName>
</protein>
<evidence type="ECO:0000313" key="3">
    <source>
        <dbReference type="EMBL" id="RUO21513.1"/>
    </source>
</evidence>
<comment type="caution">
    <text evidence="3">The sequence shown here is derived from an EMBL/GenBank/DDBJ whole genome shotgun (WGS) entry which is preliminary data.</text>
</comment>
<keyword evidence="2" id="KW-0472">Membrane</keyword>
<keyword evidence="4" id="KW-1185">Reference proteome</keyword>
<dbReference type="InterPro" id="IPR021732">
    <property type="entry name" value="DUF3301"/>
</dbReference>
<dbReference type="Proteomes" id="UP000288212">
    <property type="component" value="Unassembled WGS sequence"/>
</dbReference>
<accession>A0A432VXT1</accession>
<feature type="transmembrane region" description="Helical" evidence="2">
    <location>
        <begin position="6"/>
        <end position="24"/>
    </location>
</feature>
<evidence type="ECO:0000313" key="4">
    <source>
        <dbReference type="Proteomes" id="UP000288212"/>
    </source>
</evidence>
<keyword evidence="2" id="KW-0812">Transmembrane</keyword>
<dbReference type="OrthoDB" id="5959530at2"/>
<organism evidence="3 4">
    <name type="scientific">Aliidiomarina haloalkalitolerans</name>
    <dbReference type="NCBI Taxonomy" id="859059"/>
    <lineage>
        <taxon>Bacteria</taxon>
        <taxon>Pseudomonadati</taxon>
        <taxon>Pseudomonadota</taxon>
        <taxon>Gammaproteobacteria</taxon>
        <taxon>Alteromonadales</taxon>
        <taxon>Idiomarinaceae</taxon>
        <taxon>Aliidiomarina</taxon>
    </lineage>
</organism>
<keyword evidence="2" id="KW-1133">Transmembrane helix</keyword>
<reference evidence="3 4" key="1">
    <citation type="journal article" date="2011" name="Front. Microbiol.">
        <title>Genomic signatures of strain selection and enhancement in Bacillus atrophaeus var. globigii, a historical biowarfare simulant.</title>
        <authorList>
            <person name="Gibbons H.S."/>
            <person name="Broomall S.M."/>
            <person name="McNew L.A."/>
            <person name="Daligault H."/>
            <person name="Chapman C."/>
            <person name="Bruce D."/>
            <person name="Karavis M."/>
            <person name="Krepps M."/>
            <person name="McGregor P.A."/>
            <person name="Hong C."/>
            <person name="Park K.H."/>
            <person name="Akmal A."/>
            <person name="Feldman A."/>
            <person name="Lin J.S."/>
            <person name="Chang W.E."/>
            <person name="Higgs B.W."/>
            <person name="Demirev P."/>
            <person name="Lindquist J."/>
            <person name="Liem A."/>
            <person name="Fochler E."/>
            <person name="Read T.D."/>
            <person name="Tapia R."/>
            <person name="Johnson S."/>
            <person name="Bishop-Lilly K.A."/>
            <person name="Detter C."/>
            <person name="Han C."/>
            <person name="Sozhamannan S."/>
            <person name="Rosenzweig C.N."/>
            <person name="Skowronski E.W."/>
        </authorList>
    </citation>
    <scope>NUCLEOTIDE SEQUENCE [LARGE SCALE GENOMIC DNA]</scope>
    <source>
        <strain evidence="3 4">AK5</strain>
    </source>
</reference>
<evidence type="ECO:0008006" key="5">
    <source>
        <dbReference type="Google" id="ProtNLM"/>
    </source>
</evidence>
<evidence type="ECO:0000256" key="2">
    <source>
        <dbReference type="SAM" id="Phobius"/>
    </source>
</evidence>